<name>A0A1J0VXB7_9NOCA</name>
<keyword evidence="3" id="KW-1185">Reference proteome</keyword>
<dbReference type="EMBL" id="CP018082">
    <property type="protein sequence ID" value="APE36700.1"/>
    <property type="molecule type" value="Genomic_DNA"/>
</dbReference>
<dbReference type="KEGG" id="nsl:BOX37_25355"/>
<accession>A0A1J0VXB7</accession>
<dbReference type="RefSeq" id="WP_071929884.1">
    <property type="nucleotide sequence ID" value="NZ_CP018082.1"/>
</dbReference>
<dbReference type="OrthoDB" id="7845180at2"/>
<protein>
    <recommendedName>
        <fullName evidence="4">DUF1963 domain-containing protein</fullName>
    </recommendedName>
</protein>
<gene>
    <name evidence="2" type="ORF">BOX37_25355</name>
</gene>
<sequence>MKAYDLGFGDSADKLGETPGGEPLTLEAPVRSGWIGSEGPAIDPASWPRGPVTGLPMMHALTLRLPVDFQRRGPEFPAIAFFQGEGQFADADEPVVADAASADPVARDLVATRPHAQLRLLHDEIGGVFALIWLTEREFAGGPVAPPADVRLPGSPAASDEGCNAWDDVHPTVGVWLAERVADPNVGIAPVEYEPNTRYQDPLTDDSGWNPWAEPLFGRSHLGGTAFPVQALPEGLTPYYLEIEEVSGMNFGGGNAQLDLESGVFDWSCG</sequence>
<evidence type="ECO:0000313" key="3">
    <source>
        <dbReference type="Proteomes" id="UP000183810"/>
    </source>
</evidence>
<feature type="region of interest" description="Disordered" evidence="1">
    <location>
        <begin position="1"/>
        <end position="27"/>
    </location>
</feature>
<evidence type="ECO:0008006" key="4">
    <source>
        <dbReference type="Google" id="ProtNLM"/>
    </source>
</evidence>
<proteinExistence type="predicted"/>
<evidence type="ECO:0000256" key="1">
    <source>
        <dbReference type="SAM" id="MobiDB-lite"/>
    </source>
</evidence>
<reference evidence="2" key="1">
    <citation type="submission" date="2016-11" db="EMBL/GenBank/DDBJ databases">
        <authorList>
            <person name="Jaros S."/>
            <person name="Januszkiewicz K."/>
            <person name="Wedrychowicz H."/>
        </authorList>
    </citation>
    <scope>NUCLEOTIDE SEQUENCE [LARGE SCALE GENOMIC DNA]</scope>
    <source>
        <strain evidence="2">Y48</strain>
    </source>
</reference>
<dbReference type="Proteomes" id="UP000183810">
    <property type="component" value="Chromosome"/>
</dbReference>
<organism evidence="2 3">
    <name type="scientific">Nocardia mangyaensis</name>
    <dbReference type="NCBI Taxonomy" id="2213200"/>
    <lineage>
        <taxon>Bacteria</taxon>
        <taxon>Bacillati</taxon>
        <taxon>Actinomycetota</taxon>
        <taxon>Actinomycetes</taxon>
        <taxon>Mycobacteriales</taxon>
        <taxon>Nocardiaceae</taxon>
        <taxon>Nocardia</taxon>
    </lineage>
</organism>
<evidence type="ECO:0000313" key="2">
    <source>
        <dbReference type="EMBL" id="APE36700.1"/>
    </source>
</evidence>
<dbReference type="AlphaFoldDB" id="A0A1J0VXB7"/>